<accession>A0A2I4GH49</accession>
<dbReference type="RefSeq" id="XP_018843221.1">
    <property type="nucleotide sequence ID" value="XM_018987676.1"/>
</dbReference>
<dbReference type="InterPro" id="IPR005162">
    <property type="entry name" value="Retrotrans_gag_dom"/>
</dbReference>
<dbReference type="Gramene" id="Jr12_18420_p1">
    <property type="protein sequence ID" value="cds.Jr12_18420_p1"/>
    <property type="gene ID" value="Jr12_18420"/>
</dbReference>
<dbReference type="KEGG" id="jre:109007824"/>
<dbReference type="OrthoDB" id="5544992at2759"/>
<gene>
    <name evidence="2" type="primary">LOC109007824</name>
</gene>
<dbReference type="Pfam" id="PF03732">
    <property type="entry name" value="Retrotrans_gag"/>
    <property type="match status" value="1"/>
</dbReference>
<sequence length="182" mass="20796">MVLSWLLNSISKEIATSVIYVDSAMEMWYDLKERFSQGNGPQIFQLQKSIASLTQDDLFASVYFTQMKGLWDELMNYRPLPEYVMRFLMGLNDSYSHVRGQIILIDPLPPMNKVFSLVLQEERQHDIGSVLVPSIPSATFSSSTKPVHMVEPPTRRPICSHCSIPGHTVEKCFKLHGYPHGY</sequence>
<proteinExistence type="predicted"/>
<evidence type="ECO:0000313" key="2">
    <source>
        <dbReference type="RefSeq" id="XP_018843221.1"/>
    </source>
</evidence>
<protein>
    <submittedName>
        <fullName evidence="2">Uncharacterized protein LOC109007824</fullName>
    </submittedName>
</protein>
<dbReference type="PANTHER" id="PTHR34222">
    <property type="entry name" value="GAG_PRE-INTEGRS DOMAIN-CONTAINING PROTEIN"/>
    <property type="match status" value="1"/>
</dbReference>
<name>A0A2I4GH49_JUGRE</name>
<organism evidence="1 2">
    <name type="scientific">Juglans regia</name>
    <name type="common">English walnut</name>
    <dbReference type="NCBI Taxonomy" id="51240"/>
    <lineage>
        <taxon>Eukaryota</taxon>
        <taxon>Viridiplantae</taxon>
        <taxon>Streptophyta</taxon>
        <taxon>Embryophyta</taxon>
        <taxon>Tracheophyta</taxon>
        <taxon>Spermatophyta</taxon>
        <taxon>Magnoliopsida</taxon>
        <taxon>eudicotyledons</taxon>
        <taxon>Gunneridae</taxon>
        <taxon>Pentapetalae</taxon>
        <taxon>rosids</taxon>
        <taxon>fabids</taxon>
        <taxon>Fagales</taxon>
        <taxon>Juglandaceae</taxon>
        <taxon>Juglans</taxon>
    </lineage>
</organism>
<dbReference type="GeneID" id="109007824"/>
<reference evidence="2" key="1">
    <citation type="submission" date="2025-08" db="UniProtKB">
        <authorList>
            <consortium name="RefSeq"/>
        </authorList>
    </citation>
    <scope>IDENTIFICATION</scope>
    <source>
        <tissue evidence="2">Leaves</tissue>
    </source>
</reference>
<dbReference type="Proteomes" id="UP000235220">
    <property type="component" value="Chromosome 12"/>
</dbReference>
<dbReference type="PANTHER" id="PTHR34222:SF99">
    <property type="entry name" value="PROTEIN, PUTATIVE-RELATED"/>
    <property type="match status" value="1"/>
</dbReference>
<keyword evidence="1" id="KW-1185">Reference proteome</keyword>
<dbReference type="AlphaFoldDB" id="A0A2I4GH49"/>
<evidence type="ECO:0000313" key="1">
    <source>
        <dbReference type="Proteomes" id="UP000235220"/>
    </source>
</evidence>